<dbReference type="PROSITE" id="PS50075">
    <property type="entry name" value="CARRIER"/>
    <property type="match status" value="1"/>
</dbReference>
<dbReference type="SUPFAM" id="SSF47336">
    <property type="entry name" value="ACP-like"/>
    <property type="match status" value="1"/>
</dbReference>
<evidence type="ECO:0000256" key="4">
    <source>
        <dbReference type="PROSITE-ProRule" id="PRU01363"/>
    </source>
</evidence>
<dbReference type="EMBL" id="FNCN01000022">
    <property type="protein sequence ID" value="SDH76375.1"/>
    <property type="molecule type" value="Genomic_DNA"/>
</dbReference>
<keyword evidence="9" id="KW-1185">Reference proteome</keyword>
<dbReference type="Pfam" id="PF02801">
    <property type="entry name" value="Ketoacyl-synt_C"/>
    <property type="match status" value="1"/>
</dbReference>
<dbReference type="InterPro" id="IPR036291">
    <property type="entry name" value="NAD(P)-bd_dom_sf"/>
</dbReference>
<dbReference type="InterPro" id="IPR042104">
    <property type="entry name" value="PKS_dehydratase_sf"/>
</dbReference>
<dbReference type="Pfam" id="PF21089">
    <property type="entry name" value="PKS_DH_N"/>
    <property type="match status" value="1"/>
</dbReference>
<evidence type="ECO:0000313" key="9">
    <source>
        <dbReference type="Proteomes" id="UP000198923"/>
    </source>
</evidence>
<accession>A0A1G8F2L1</accession>
<evidence type="ECO:0000259" key="7">
    <source>
        <dbReference type="PROSITE" id="PS52019"/>
    </source>
</evidence>
<dbReference type="InterPro" id="IPR057326">
    <property type="entry name" value="KR_dom"/>
</dbReference>
<feature type="region of interest" description="C-terminal hotdog fold" evidence="4">
    <location>
        <begin position="1500"/>
        <end position="1639"/>
    </location>
</feature>
<dbReference type="Pfam" id="PF00698">
    <property type="entry name" value="Acyl_transf_1"/>
    <property type="match status" value="1"/>
</dbReference>
<dbReference type="GO" id="GO:0004312">
    <property type="term" value="F:fatty acid synthase activity"/>
    <property type="evidence" value="ECO:0007669"/>
    <property type="project" value="TreeGrafter"/>
</dbReference>
<dbReference type="InterPro" id="IPR016036">
    <property type="entry name" value="Malonyl_transacylase_ACP-bd"/>
</dbReference>
<dbReference type="OrthoDB" id="4537517at2"/>
<evidence type="ECO:0000259" key="6">
    <source>
        <dbReference type="PROSITE" id="PS52004"/>
    </source>
</evidence>
<protein>
    <submittedName>
        <fullName evidence="8">Enediyne polyketide synthase</fullName>
    </submittedName>
</protein>
<dbReference type="SMART" id="SM00827">
    <property type="entry name" value="PKS_AT"/>
    <property type="match status" value="1"/>
</dbReference>
<dbReference type="InterPro" id="IPR049900">
    <property type="entry name" value="PKS_mFAS_DH"/>
</dbReference>
<dbReference type="PROSITE" id="PS52004">
    <property type="entry name" value="KS3_2"/>
    <property type="match status" value="1"/>
</dbReference>
<dbReference type="InterPro" id="IPR013968">
    <property type="entry name" value="PKS_KR"/>
</dbReference>
<dbReference type="InterPro" id="IPR016035">
    <property type="entry name" value="Acyl_Trfase/lysoPLipase"/>
</dbReference>
<dbReference type="InterPro" id="IPR009081">
    <property type="entry name" value="PP-bd_ACP"/>
</dbReference>
<dbReference type="InterPro" id="IPR014043">
    <property type="entry name" value="Acyl_transferase_dom"/>
</dbReference>
<feature type="domain" description="Ketosynthase family 3 (KS3)" evidence="6">
    <location>
        <begin position="1"/>
        <end position="454"/>
    </location>
</feature>
<dbReference type="Gene3D" id="1.10.1200.10">
    <property type="entry name" value="ACP-like"/>
    <property type="match status" value="1"/>
</dbReference>
<dbReference type="RefSeq" id="WP_093172591.1">
    <property type="nucleotide sequence ID" value="NZ_FNCN01000022.1"/>
</dbReference>
<reference evidence="8 9" key="1">
    <citation type="submission" date="2016-10" db="EMBL/GenBank/DDBJ databases">
        <authorList>
            <person name="de Groot N.N."/>
        </authorList>
    </citation>
    <scope>NUCLEOTIDE SEQUENCE [LARGE SCALE GENOMIC DNA]</scope>
    <source>
        <strain evidence="8 9">CPCC 201354</strain>
    </source>
</reference>
<gene>
    <name evidence="8" type="ORF">SAMN05421505_12225</name>
</gene>
<dbReference type="SUPFAM" id="SSF55048">
    <property type="entry name" value="Probable ACP-binding domain of malonyl-CoA ACP transacylase"/>
    <property type="match status" value="1"/>
</dbReference>
<dbReference type="GO" id="GO:0005886">
    <property type="term" value="C:plasma membrane"/>
    <property type="evidence" value="ECO:0007669"/>
    <property type="project" value="TreeGrafter"/>
</dbReference>
<dbReference type="Gene3D" id="3.10.129.110">
    <property type="entry name" value="Polyketide synthase dehydratase"/>
    <property type="match status" value="1"/>
</dbReference>
<dbReference type="Proteomes" id="UP000198923">
    <property type="component" value="Unassembled WGS sequence"/>
</dbReference>
<dbReference type="InterPro" id="IPR014031">
    <property type="entry name" value="Ketoacyl_synth_C"/>
</dbReference>
<dbReference type="InterPro" id="IPR049552">
    <property type="entry name" value="PKS_DH_N"/>
</dbReference>
<feature type="active site" description="Proton acceptor; for dehydratase activity" evidence="4">
    <location>
        <position position="1398"/>
    </location>
</feature>
<dbReference type="PROSITE" id="PS52019">
    <property type="entry name" value="PKS_MFAS_DH"/>
    <property type="match status" value="1"/>
</dbReference>
<dbReference type="InterPro" id="IPR014030">
    <property type="entry name" value="Ketoacyl_synth_N"/>
</dbReference>
<dbReference type="Gene3D" id="3.40.50.720">
    <property type="entry name" value="NAD(P)-binding Rossmann-like Domain"/>
    <property type="match status" value="1"/>
</dbReference>
<dbReference type="InterPro" id="IPR050091">
    <property type="entry name" value="PKS_NRPS_Biosynth_Enz"/>
</dbReference>
<dbReference type="Gene3D" id="3.40.366.10">
    <property type="entry name" value="Malonyl-Coenzyme A Acyl Carrier Protein, domain 2"/>
    <property type="match status" value="1"/>
</dbReference>
<dbReference type="InterPro" id="IPR016039">
    <property type="entry name" value="Thiolase-like"/>
</dbReference>
<dbReference type="Pfam" id="PF00109">
    <property type="entry name" value="ketoacyl-synt"/>
    <property type="match status" value="1"/>
</dbReference>
<dbReference type="STRING" id="504805.SAMN05421505_12225"/>
<feature type="domain" description="PKS/mFAS DH" evidence="7">
    <location>
        <begin position="1366"/>
        <end position="1639"/>
    </location>
</feature>
<dbReference type="Pfam" id="PF14765">
    <property type="entry name" value="PS-DH"/>
    <property type="match status" value="1"/>
</dbReference>
<dbReference type="InterPro" id="IPR036736">
    <property type="entry name" value="ACP-like_sf"/>
</dbReference>
<dbReference type="GO" id="GO:0071770">
    <property type="term" value="P:DIM/DIP cell wall layer assembly"/>
    <property type="evidence" value="ECO:0007669"/>
    <property type="project" value="TreeGrafter"/>
</dbReference>
<dbReference type="GO" id="GO:0005737">
    <property type="term" value="C:cytoplasm"/>
    <property type="evidence" value="ECO:0007669"/>
    <property type="project" value="TreeGrafter"/>
</dbReference>
<organism evidence="8 9">
    <name type="scientific">Sinosporangium album</name>
    <dbReference type="NCBI Taxonomy" id="504805"/>
    <lineage>
        <taxon>Bacteria</taxon>
        <taxon>Bacillati</taxon>
        <taxon>Actinomycetota</taxon>
        <taxon>Actinomycetes</taxon>
        <taxon>Streptosporangiales</taxon>
        <taxon>Streptosporangiaceae</taxon>
        <taxon>Sinosporangium</taxon>
    </lineage>
</organism>
<keyword evidence="2" id="KW-0597">Phosphoprotein</keyword>
<feature type="domain" description="Carrier" evidence="5">
    <location>
        <begin position="914"/>
        <end position="990"/>
    </location>
</feature>
<dbReference type="SMART" id="SM00822">
    <property type="entry name" value="PKS_KR"/>
    <property type="match status" value="1"/>
</dbReference>
<name>A0A1G8F2L1_9ACTN</name>
<keyword evidence="3" id="KW-0808">Transferase</keyword>
<dbReference type="GO" id="GO:0006633">
    <property type="term" value="P:fatty acid biosynthetic process"/>
    <property type="evidence" value="ECO:0007669"/>
    <property type="project" value="TreeGrafter"/>
</dbReference>
<dbReference type="Pfam" id="PF08659">
    <property type="entry name" value="KR"/>
    <property type="match status" value="1"/>
</dbReference>
<dbReference type="Gene3D" id="3.40.47.10">
    <property type="match status" value="1"/>
</dbReference>
<proteinExistence type="predicted"/>
<dbReference type="InterPro" id="IPR001227">
    <property type="entry name" value="Ac_transferase_dom_sf"/>
</dbReference>
<evidence type="ECO:0000313" key="8">
    <source>
        <dbReference type="EMBL" id="SDH76375.1"/>
    </source>
</evidence>
<evidence type="ECO:0000256" key="1">
    <source>
        <dbReference type="ARBA" id="ARBA00022450"/>
    </source>
</evidence>
<dbReference type="SUPFAM" id="SSF52151">
    <property type="entry name" value="FabD/lysophospholipase-like"/>
    <property type="match status" value="1"/>
</dbReference>
<dbReference type="InterPro" id="IPR020807">
    <property type="entry name" value="PKS_DH"/>
</dbReference>
<dbReference type="SMART" id="SM00826">
    <property type="entry name" value="PKS_DH"/>
    <property type="match status" value="1"/>
</dbReference>
<dbReference type="SMART" id="SM00825">
    <property type="entry name" value="PKS_KS"/>
    <property type="match status" value="1"/>
</dbReference>
<evidence type="ECO:0000259" key="5">
    <source>
        <dbReference type="PROSITE" id="PS50075"/>
    </source>
</evidence>
<dbReference type="SUPFAM" id="SSF53901">
    <property type="entry name" value="Thiolase-like"/>
    <property type="match status" value="1"/>
</dbReference>
<dbReference type="InterPro" id="IPR049551">
    <property type="entry name" value="PKS_DH_C"/>
</dbReference>
<dbReference type="PANTHER" id="PTHR43775:SF37">
    <property type="entry name" value="SI:DKEY-61P9.11"/>
    <property type="match status" value="1"/>
</dbReference>
<keyword evidence="1" id="KW-0596">Phosphopantetheine</keyword>
<dbReference type="PANTHER" id="PTHR43775">
    <property type="entry name" value="FATTY ACID SYNTHASE"/>
    <property type="match status" value="1"/>
</dbReference>
<dbReference type="SUPFAM" id="SSF51735">
    <property type="entry name" value="NAD(P)-binding Rossmann-fold domains"/>
    <property type="match status" value="1"/>
</dbReference>
<evidence type="ECO:0000256" key="2">
    <source>
        <dbReference type="ARBA" id="ARBA00022553"/>
    </source>
</evidence>
<feature type="active site" description="Proton donor; for dehydratase activity" evidence="4">
    <location>
        <position position="1560"/>
    </location>
</feature>
<feature type="region of interest" description="N-terminal hotdog fold" evidence="4">
    <location>
        <begin position="1366"/>
        <end position="1487"/>
    </location>
</feature>
<dbReference type="InterPro" id="IPR020841">
    <property type="entry name" value="PKS_Beta-ketoAc_synthase_dom"/>
</dbReference>
<evidence type="ECO:0000256" key="3">
    <source>
        <dbReference type="ARBA" id="ARBA00022679"/>
    </source>
</evidence>
<dbReference type="CDD" id="cd00833">
    <property type="entry name" value="PKS"/>
    <property type="match status" value="1"/>
</dbReference>
<sequence>MNIAIVGMACTYPDAPDPAALWENVLWRRRAFRRIPAERLDLSDYHSPDRNATDRTYSTRAALVEGWEFDRAAYRIPGAVHRVTDPAHWLALDTAARALADSGFPDAAGLPRERVAVVVGNTLTGEVTRARSMRLRWPYVRAVLAAALADLPVETGVRVLSRAEHEYLAPFPETSDESLAGGLSNTIAGRICNHFDFAGGGYAVDGACASSLLALITACRTLSEGGADFALAGGVDISLDPFELVGFAKAGALAAERMRVYDERSDGFWPGEGCGIVALMRADDAREQGLRIYAEIAGWGVSSDGRGGITRPEVAGQLLALRRAYSHAGVAPDEVGLFEGHGTGTALGDTTELTALARLLGRPPSPVALGSVKANIGHTKAAAGVAGLIKAAMSVATGVLPPTTGCERPHRLLTAPGAPLRVPSEPEAWPGGRRYAGVSAMGFGGINAHMVLTGPGSERRGPAPRVRVMPERLPTRDNPLVFAVSAADTSGGTSGSTSADNTAATLRRIAAQAAHWSEAEMIDLARELGTRPSTGPLRVAIVAGTPEQLAERAAAAVGRLARLQPGVLDTAPGVYLGEKVRGRVTLLFPGQGAPVRSPDGRSRDGVADTADAQPAILAASLSALRYLDRLGLNAGAAIGHSLGEIAGLVWAGCLSAKDARRLVRHRGQVMSELGRPGTGMISVAADGDAAERLMEGTGLVVAAVNGPSAYVLAGPDEDIAVAARRAADRGLAATVLPVSRAFHSPWVADCAKAMEEFLGEVQFSPPQRTLISTVTGEPLSAGDDPAALLREQITAPVRFWDAVTCVADDTDLYCEAGPGRTLSAMIAGVPAVSVDAFGRGGSAEAETAAALWAAGATTDLSVLYGDLPGRPIDIWRDRVFIANPCSRPSGRRAADAGGVPDEPHSEAAAYLPADEVLPLIVGLVAEAVELPSEAIAPRERLLSDLSLSSLRVAQLVAAAARAAGRQPPVAPLLMADASIAEMAEVIAELPPLTGDNDTSGLPVPGVAHWVRCFAETAYPDHTQRRGQARAHVFPARRAPADQPEGACEAAAGARRRLTVDDPLRQDEIARVVRAARKAVADGEGFGVVAESDALAGFVRSLHLEHPALFADDLRPERLPIALPGDGPLPVGAGDVVLVSGGGKGIGFACAAGLAEAAGCALALVGRASPEDDPALRANLAALTERGVRHAYAEADVADEAATARAVRTLTNALGPVTMLIHAAGVNRPAAFAELTDEEIAAHISPKVTGLLHLVAAASPKHIVTFGSVIGRYGMAGESHYALANGLMREQTRRLGGLNVDWTVWSGAGMGERLGVLESLTRSDVTAIPEREGVEVFLRLLRTPGLPPSVAVHGRLGERPVPCPGRGRFLNEVRVHYPGVELVADSVLSLATDTYLDGHRVDGLAVLPAVVAIEAMAQAAAVLAGRPLPEVTDLSFDRPVIVPDVGATAIRVCALRHESAIEVVLRSEESGYAVDHFRAVFPVAPSHAVADLSDTGVAFAGEPLADGDVYGELCFHTGRFRRVRRLTHVEPSACAGEIAGDHLGGWFGDTAPLLGSPGVTDATIHALQACVPHRQLLPVGAGRFTARPGGAQGDLRLRAAERHSGDGEYIWDVEAVDTRGNIVAAWSGLRLKDVGPLPRREPWPPGLLPVYLQRTAVALGLSPALRVSLDRPEVGGSRSYLDGHVLSVSSPATCDWERVGGAVPALGPGLSRLVNELQPRCDEPRDTVATRVWNAVECLSKAGLPPTAPLTVAGVFEGGWALLRSGSQLIASTVVRMRGVDEAVAVAIMAEGRG</sequence>